<sequence>MTKVPNALRELADSLACALRPEIDIYSDEWDILDWVARPGNLTILTLRFGRIKNVDLRMVTKIYIAAKRVQIGIADGGAFGIIEALVRLDSVIGIKDIYKLSLLDFIAVEKTYIERGVVGKVSSLSVLQAFSKWLQMRLGLRILYAAPKNRPKYGRHGSEDGRQKKLLPTEVLRDLVALANHQELSLRDKFFINALVINIVLGGRVNELACLPLNCLIELQGKWVLKVFPEKGGALFYRPFPQEMYPAVKAAVDFIAQHTSEGRDIVKMLRATPGLNWKKIFSTERSLRYFLRKFSSEWTLEHSLFTPKGSYFFRAGQFVDAIGLLVRFKKPCKAAAYLNTTTDVFNRLYHSQIAMSEKIYLYQETSNKLSPVTFEVKNWQKKLRNHPHAITARCMEESCGITLSASSFMRKIVADVFEEALSCQLQDKVFPFERDLEYEKGFCYSISPTVRAGSETLLEPEDSLFVISRNLLSYSKSIRSNQFRKVSDKVFIQWLNGTSGKEDSLFKRFNVLDPRTGAVAEFTWHDIRHWLNTAYKQGGLSDAQVNVILGRTEYAQAQVYDHTSALSRSLMLQQMMQRVREDKTVGLIQSTFNKLKIADRESAENYLTAAIRVINPMPHGGCAHNLALKPCHNHLSCLAKGKDGKLCEVLIVDSQSDKQRSEIQQIAHAATLIKVHIVNAGGESSPQFKHFENVQVSANYLLAEIFKKIDG</sequence>
<organism evidence="2 3">
    <name type="scientific">Pseudomonas fluorescens</name>
    <dbReference type="NCBI Taxonomy" id="294"/>
    <lineage>
        <taxon>Bacteria</taxon>
        <taxon>Pseudomonadati</taxon>
        <taxon>Pseudomonadota</taxon>
        <taxon>Gammaproteobacteria</taxon>
        <taxon>Pseudomonadales</taxon>
        <taxon>Pseudomonadaceae</taxon>
        <taxon>Pseudomonas</taxon>
    </lineage>
</organism>
<dbReference type="InterPro" id="IPR013762">
    <property type="entry name" value="Integrase-like_cat_sf"/>
</dbReference>
<reference evidence="2 3" key="1">
    <citation type="submission" date="2019-09" db="EMBL/GenBank/DDBJ databases">
        <authorList>
            <person name="Chandra G."/>
            <person name="Truman W A."/>
        </authorList>
    </citation>
    <scope>NUCLEOTIDE SEQUENCE [LARGE SCALE GENOMIC DNA]</scope>
    <source>
        <strain evidence="2">PS732</strain>
    </source>
</reference>
<dbReference type="GO" id="GO:0006310">
    <property type="term" value="P:DNA recombination"/>
    <property type="evidence" value="ECO:0007669"/>
    <property type="project" value="UniProtKB-KW"/>
</dbReference>
<evidence type="ECO:0008006" key="4">
    <source>
        <dbReference type="Google" id="ProtNLM"/>
    </source>
</evidence>
<evidence type="ECO:0000313" key="3">
    <source>
        <dbReference type="Proteomes" id="UP000325779"/>
    </source>
</evidence>
<name>A0ABD7VDD4_PSEFL</name>
<keyword evidence="1" id="KW-0233">DNA recombination</keyword>
<evidence type="ECO:0000256" key="1">
    <source>
        <dbReference type="ARBA" id="ARBA00023172"/>
    </source>
</evidence>
<dbReference type="InterPro" id="IPR011010">
    <property type="entry name" value="DNA_brk_join_enz"/>
</dbReference>
<dbReference type="RefSeq" id="WP_150596544.1">
    <property type="nucleotide sequence ID" value="NZ_CABVIJ010000006.1"/>
</dbReference>
<protein>
    <recommendedName>
        <fullName evidence="4">Tyr recombinase domain-containing protein</fullName>
    </recommendedName>
</protein>
<dbReference type="Gene3D" id="1.10.443.10">
    <property type="entry name" value="Intergrase catalytic core"/>
    <property type="match status" value="1"/>
</dbReference>
<dbReference type="EMBL" id="CABVIJ010000006">
    <property type="protein sequence ID" value="VVO79708.1"/>
    <property type="molecule type" value="Genomic_DNA"/>
</dbReference>
<dbReference type="SUPFAM" id="SSF56349">
    <property type="entry name" value="DNA breaking-rejoining enzymes"/>
    <property type="match status" value="1"/>
</dbReference>
<dbReference type="AlphaFoldDB" id="A0ABD7VDD4"/>
<proteinExistence type="predicted"/>
<comment type="caution">
    <text evidence="2">The sequence shown here is derived from an EMBL/GenBank/DDBJ whole genome shotgun (WGS) entry which is preliminary data.</text>
</comment>
<accession>A0ABD7VDD4</accession>
<gene>
    <name evidence="2" type="ORF">PS732_01766</name>
</gene>
<evidence type="ECO:0000313" key="2">
    <source>
        <dbReference type="EMBL" id="VVO79708.1"/>
    </source>
</evidence>
<dbReference type="Proteomes" id="UP000325779">
    <property type="component" value="Unassembled WGS sequence"/>
</dbReference>